<dbReference type="GO" id="GO:0051287">
    <property type="term" value="F:NAD binding"/>
    <property type="evidence" value="ECO:0007669"/>
    <property type="project" value="InterPro"/>
</dbReference>
<dbReference type="Pfam" id="PF03446">
    <property type="entry name" value="NAD_binding_2"/>
    <property type="match status" value="1"/>
</dbReference>
<dbReference type="InterPro" id="IPR013328">
    <property type="entry name" value="6PGD_dom2"/>
</dbReference>
<evidence type="ECO:0000259" key="2">
    <source>
        <dbReference type="Pfam" id="PF03446"/>
    </source>
</evidence>
<dbReference type="InterPro" id="IPR051265">
    <property type="entry name" value="HIBADH-related_NP60_sf"/>
</dbReference>
<comment type="caution">
    <text evidence="4">The sequence shown here is derived from an EMBL/GenBank/DDBJ whole genome shotgun (WGS) entry which is preliminary data.</text>
</comment>
<evidence type="ECO:0000313" key="5">
    <source>
        <dbReference type="Proteomes" id="UP001438707"/>
    </source>
</evidence>
<dbReference type="Proteomes" id="UP001438707">
    <property type="component" value="Unassembled WGS sequence"/>
</dbReference>
<accession>A0AAW1QVJ1</accession>
<evidence type="ECO:0000259" key="3">
    <source>
        <dbReference type="Pfam" id="PF14833"/>
    </source>
</evidence>
<dbReference type="Pfam" id="PF14833">
    <property type="entry name" value="NAD_binding_11"/>
    <property type="match status" value="1"/>
</dbReference>
<dbReference type="EMBL" id="JALJOS010000024">
    <property type="protein sequence ID" value="KAK9825514.1"/>
    <property type="molecule type" value="Genomic_DNA"/>
</dbReference>
<dbReference type="SUPFAM" id="SSF48179">
    <property type="entry name" value="6-phosphogluconate dehydrogenase C-terminal domain-like"/>
    <property type="match status" value="1"/>
</dbReference>
<dbReference type="InterPro" id="IPR036291">
    <property type="entry name" value="NAD(P)-bd_dom_sf"/>
</dbReference>
<proteinExistence type="inferred from homology"/>
<dbReference type="SUPFAM" id="SSF51735">
    <property type="entry name" value="NAD(P)-binding Rossmann-fold domains"/>
    <property type="match status" value="1"/>
</dbReference>
<organism evidence="4 5">
    <name type="scientific">Apatococcus lobatus</name>
    <dbReference type="NCBI Taxonomy" id="904363"/>
    <lineage>
        <taxon>Eukaryota</taxon>
        <taxon>Viridiplantae</taxon>
        <taxon>Chlorophyta</taxon>
        <taxon>core chlorophytes</taxon>
        <taxon>Trebouxiophyceae</taxon>
        <taxon>Chlorellales</taxon>
        <taxon>Chlorellaceae</taxon>
        <taxon>Apatococcus</taxon>
    </lineage>
</organism>
<dbReference type="InterPro" id="IPR008927">
    <property type="entry name" value="6-PGluconate_DH-like_C_sf"/>
</dbReference>
<feature type="domain" description="3-hydroxyisobutyrate dehydrogenase-like NAD-binding" evidence="3">
    <location>
        <begin position="248"/>
        <end position="366"/>
    </location>
</feature>
<protein>
    <submittedName>
        <fullName evidence="4">Uncharacterized protein</fullName>
    </submittedName>
</protein>
<feature type="domain" description="6-phosphogluconate dehydrogenase NADP-binding" evidence="2">
    <location>
        <begin position="87"/>
        <end position="242"/>
    </location>
</feature>
<reference evidence="4 5" key="1">
    <citation type="journal article" date="2024" name="Nat. Commun.">
        <title>Phylogenomics reveals the evolutionary origins of lichenization in chlorophyte algae.</title>
        <authorList>
            <person name="Puginier C."/>
            <person name="Libourel C."/>
            <person name="Otte J."/>
            <person name="Skaloud P."/>
            <person name="Haon M."/>
            <person name="Grisel S."/>
            <person name="Petersen M."/>
            <person name="Berrin J.G."/>
            <person name="Delaux P.M."/>
            <person name="Dal Grande F."/>
            <person name="Keller J."/>
        </authorList>
    </citation>
    <scope>NUCLEOTIDE SEQUENCE [LARGE SCALE GENOMIC DNA]</scope>
    <source>
        <strain evidence="4 5">SAG 2145</strain>
    </source>
</reference>
<dbReference type="Gene3D" id="1.10.1040.10">
    <property type="entry name" value="N-(1-d-carboxylethyl)-l-norvaline Dehydrogenase, domain 2"/>
    <property type="match status" value="1"/>
</dbReference>
<comment type="similarity">
    <text evidence="1">Belongs to the HIBADH-related family. NP60 subfamily.</text>
</comment>
<dbReference type="Gene3D" id="3.40.50.720">
    <property type="entry name" value="NAD(P)-binding Rossmann-like Domain"/>
    <property type="match status" value="1"/>
</dbReference>
<dbReference type="InterPro" id="IPR029154">
    <property type="entry name" value="HIBADH-like_NADP-bd"/>
</dbReference>
<evidence type="ECO:0000313" key="4">
    <source>
        <dbReference type="EMBL" id="KAK9825514.1"/>
    </source>
</evidence>
<evidence type="ECO:0000256" key="1">
    <source>
        <dbReference type="ARBA" id="ARBA00007598"/>
    </source>
</evidence>
<keyword evidence="5" id="KW-1185">Reference proteome</keyword>
<dbReference type="AlphaFoldDB" id="A0AAW1QVJ1"/>
<dbReference type="PANTHER" id="PTHR43580">
    <property type="entry name" value="OXIDOREDUCTASE GLYR1-RELATED"/>
    <property type="match status" value="1"/>
</dbReference>
<gene>
    <name evidence="4" type="ORF">WJX74_002979</name>
</gene>
<dbReference type="GO" id="GO:0050661">
    <property type="term" value="F:NADP binding"/>
    <property type="evidence" value="ECO:0007669"/>
    <property type="project" value="InterPro"/>
</dbReference>
<dbReference type="PANTHER" id="PTHR43580:SF9">
    <property type="entry name" value="GLYOXYLATE_SUCCINIC SEMIALDEHYDE REDUCTASE 1"/>
    <property type="match status" value="1"/>
</dbReference>
<sequence length="373" mass="39547">MVQPASCSSRVACLAPPTPSAGRCCRAFASSTQQQQQPLQLSARSSRSLLQATGRKVVLQSTTSSSPRLPVVAAASQNGATADKPKVVVLGTGLMGSKAAQRLTEEGFPVTAWNRDSSKAEALKKAGVESIENLTDAVGEADVALLLLADANAIDSVLMGDESVLAALKGRTVLQMGTIGPDQSREFNRKLGERGVKYLEAPVQGSHPEVAAGSLVIMVGSDEDPTTGPAWPVLEALGDNPRHMGKVGEAAAIKLAFNQLVASLMVGFATSLGLLERNNADVEKFMELLRESKLYAPTFDKKLPRMLDRDFTNPNFPTKHLLKDIQLFQVEAKTAGLDPSMLAGLEAIIAKTCKEGLDDTDYSAVYSGVNPEQ</sequence>
<dbReference type="InterPro" id="IPR006115">
    <property type="entry name" value="6PGDH_NADP-bd"/>
</dbReference>
<name>A0AAW1QVJ1_9CHLO</name>